<comment type="caution">
    <text evidence="1">The sequence shown here is derived from an EMBL/GenBank/DDBJ whole genome shotgun (WGS) entry which is preliminary data.</text>
</comment>
<reference evidence="1" key="1">
    <citation type="submission" date="2020-11" db="EMBL/GenBank/DDBJ databases">
        <authorList>
            <consortium name="DOE Joint Genome Institute"/>
            <person name="Ahrendt S."/>
            <person name="Riley R."/>
            <person name="Andreopoulos W."/>
            <person name="Labutti K."/>
            <person name="Pangilinan J."/>
            <person name="Ruiz-Duenas F.J."/>
            <person name="Barrasa J.M."/>
            <person name="Sanchez-Garcia M."/>
            <person name="Camarero S."/>
            <person name="Miyauchi S."/>
            <person name="Serrano A."/>
            <person name="Linde D."/>
            <person name="Babiker R."/>
            <person name="Drula E."/>
            <person name="Ayuso-Fernandez I."/>
            <person name="Pacheco R."/>
            <person name="Padilla G."/>
            <person name="Ferreira P."/>
            <person name="Barriuso J."/>
            <person name="Kellner H."/>
            <person name="Castanera R."/>
            <person name="Alfaro M."/>
            <person name="Ramirez L."/>
            <person name="Pisabarro A.G."/>
            <person name="Kuo A."/>
            <person name="Tritt A."/>
            <person name="Lipzen A."/>
            <person name="He G."/>
            <person name="Yan M."/>
            <person name="Ng V."/>
            <person name="Cullen D."/>
            <person name="Martin F."/>
            <person name="Rosso M.-N."/>
            <person name="Henrissat B."/>
            <person name="Hibbett D."/>
            <person name="Martinez A.T."/>
            <person name="Grigoriev I.V."/>
        </authorList>
    </citation>
    <scope>NUCLEOTIDE SEQUENCE</scope>
    <source>
        <strain evidence="1">ATCC 90797</strain>
    </source>
</reference>
<protein>
    <submittedName>
        <fullName evidence="1">Uncharacterized protein</fullName>
    </submittedName>
</protein>
<evidence type="ECO:0000313" key="1">
    <source>
        <dbReference type="EMBL" id="KAF9501108.1"/>
    </source>
</evidence>
<name>A0A9P6A736_PLEER</name>
<dbReference type="Proteomes" id="UP000807025">
    <property type="component" value="Unassembled WGS sequence"/>
</dbReference>
<dbReference type="AlphaFoldDB" id="A0A9P6A736"/>
<sequence length="197" mass="21947">MRRLLESPLRRLGHKTRSPLCSICSKLDLHHILRHGILVRTSHTTGRGTTKGQTLRAVRAHQDGFSAVLVVGQTSCGCGPGRCGSGAVCRAQGDLIVLRPPERELCHRLIISPSDKPQVVYDILSAARSISVLHIQLMQEDARVFKRRPDVHGRRVVDVVAIDLVKKWLNFCVTHHHAVCHGRPLRGGRGWNEYFGL</sequence>
<gene>
    <name evidence="1" type="ORF">BDN71DRAFT_835412</name>
</gene>
<evidence type="ECO:0000313" key="2">
    <source>
        <dbReference type="Proteomes" id="UP000807025"/>
    </source>
</evidence>
<accession>A0A9P6A736</accession>
<keyword evidence="2" id="KW-1185">Reference proteome</keyword>
<proteinExistence type="predicted"/>
<organism evidence="1 2">
    <name type="scientific">Pleurotus eryngii</name>
    <name type="common">Boletus of the steppes</name>
    <dbReference type="NCBI Taxonomy" id="5323"/>
    <lineage>
        <taxon>Eukaryota</taxon>
        <taxon>Fungi</taxon>
        <taxon>Dikarya</taxon>
        <taxon>Basidiomycota</taxon>
        <taxon>Agaricomycotina</taxon>
        <taxon>Agaricomycetes</taxon>
        <taxon>Agaricomycetidae</taxon>
        <taxon>Agaricales</taxon>
        <taxon>Pleurotineae</taxon>
        <taxon>Pleurotaceae</taxon>
        <taxon>Pleurotus</taxon>
    </lineage>
</organism>
<dbReference type="EMBL" id="MU154524">
    <property type="protein sequence ID" value="KAF9501108.1"/>
    <property type="molecule type" value="Genomic_DNA"/>
</dbReference>